<proteinExistence type="predicted"/>
<evidence type="ECO:0000256" key="1">
    <source>
        <dbReference type="ARBA" id="ARBA00022676"/>
    </source>
</evidence>
<dbReference type="Pfam" id="PF00534">
    <property type="entry name" value="Glycos_transf_1"/>
    <property type="match status" value="1"/>
</dbReference>
<dbReference type="PANTHER" id="PTHR12526">
    <property type="entry name" value="GLYCOSYLTRANSFERASE"/>
    <property type="match status" value="1"/>
</dbReference>
<dbReference type="InterPro" id="IPR001296">
    <property type="entry name" value="Glyco_trans_1"/>
</dbReference>
<evidence type="ECO:0000256" key="2">
    <source>
        <dbReference type="ARBA" id="ARBA00022679"/>
    </source>
</evidence>
<dbReference type="RefSeq" id="WP_095071823.1">
    <property type="nucleotide sequence ID" value="NZ_LT906465.1"/>
</dbReference>
<dbReference type="Gene3D" id="3.40.50.2000">
    <property type="entry name" value="Glycogen Phosphorylase B"/>
    <property type="match status" value="2"/>
</dbReference>
<evidence type="ECO:0000259" key="3">
    <source>
        <dbReference type="Pfam" id="PF00534"/>
    </source>
</evidence>
<dbReference type="SUPFAM" id="SSF53756">
    <property type="entry name" value="UDP-Glycosyltransferase/glycogen phosphorylase"/>
    <property type="match status" value="1"/>
</dbReference>
<dbReference type="PANTHER" id="PTHR12526:SF629">
    <property type="entry name" value="TEICHURONIC ACID BIOSYNTHESIS GLYCOSYLTRANSFERASE TUAH-RELATED"/>
    <property type="match status" value="1"/>
</dbReference>
<feature type="domain" description="Glycosyl transferase family 1" evidence="3">
    <location>
        <begin position="185"/>
        <end position="353"/>
    </location>
</feature>
<dbReference type="AlphaFoldDB" id="A0A239XEG6"/>
<keyword evidence="5" id="KW-1185">Reference proteome</keyword>
<dbReference type="EMBL" id="LT906465">
    <property type="protein sequence ID" value="SNV44720.1"/>
    <property type="molecule type" value="Genomic_DNA"/>
</dbReference>
<evidence type="ECO:0000313" key="4">
    <source>
        <dbReference type="EMBL" id="SNV44720.1"/>
    </source>
</evidence>
<name>A0A239XEG6_9FLAO</name>
<organism evidence="4 5">
    <name type="scientific">Chryseobacterium taklimakanense</name>
    <dbReference type="NCBI Taxonomy" id="536441"/>
    <lineage>
        <taxon>Bacteria</taxon>
        <taxon>Pseudomonadati</taxon>
        <taxon>Bacteroidota</taxon>
        <taxon>Flavobacteriia</taxon>
        <taxon>Flavobacteriales</taxon>
        <taxon>Weeksellaceae</taxon>
        <taxon>Chryseobacterium group</taxon>
        <taxon>Chryseobacterium</taxon>
    </lineage>
</organism>
<gene>
    <name evidence="4" type="ORF">SAMEA4412677_01426</name>
</gene>
<keyword evidence="2 4" id="KW-0808">Transferase</keyword>
<accession>A0A239XEG6</accession>
<dbReference type="Proteomes" id="UP000215196">
    <property type="component" value="Chromosome 1"/>
</dbReference>
<dbReference type="KEGG" id="ctak:4412677_01426"/>
<sequence length="376" mass="44200">MNKKILFLTTSHHYDDDRIFYHLAKELVGKGFTVKICSLCSDFQGEIDGITIEACTIIDKSIEEKRRFLEEICQNFHPHTIICSEPLAVVAASNYKKKSKVNIVYDITEWYPSNSMLSKHNFLLRPFYTLFYTLIQIYAGFLSDRFVFGEKTKRFPLSYLFWYKKQIILPYYPSKNYTHESFVPLQKDKICLAYTGQLSKEKGIGNFFRVLNELHKIRPELQVSALIIGKPISSEDEVYFKKLIKSSSVKDIKISEPVDFRNFTQSFSEAHLCFDLRELNFENHHSLPIKLFYYMSSAKPVIYSRLKAIKDHINISGFGYLVNPKDSSKICRYIINYIENPELYQKQALNARRHFEKKCNWEAISQDFVDFIKMSR</sequence>
<evidence type="ECO:0000313" key="5">
    <source>
        <dbReference type="Proteomes" id="UP000215196"/>
    </source>
</evidence>
<dbReference type="GO" id="GO:0016757">
    <property type="term" value="F:glycosyltransferase activity"/>
    <property type="evidence" value="ECO:0007669"/>
    <property type="project" value="UniProtKB-KW"/>
</dbReference>
<keyword evidence="1" id="KW-0328">Glycosyltransferase</keyword>
<protein>
    <submittedName>
        <fullName evidence="4">Glycosyl transferases group 1</fullName>
    </submittedName>
</protein>
<reference evidence="4 5" key="1">
    <citation type="submission" date="2017-06" db="EMBL/GenBank/DDBJ databases">
        <authorList>
            <consortium name="Pathogen Informatics"/>
        </authorList>
    </citation>
    <scope>NUCLEOTIDE SEQUENCE [LARGE SCALE GENOMIC DNA]</scope>
    <source>
        <strain evidence="4 5">NCTC13490</strain>
    </source>
</reference>